<gene>
    <name evidence="1" type="ORF">GGQ64_005163</name>
</gene>
<name>A0A7W6DEN2_9HYPH</name>
<keyword evidence="2" id="KW-1185">Reference proteome</keyword>
<organism evidence="1 2">
    <name type="scientific">Mycoplana azooxidifex</name>
    <dbReference type="NCBI Taxonomy" id="1636188"/>
    <lineage>
        <taxon>Bacteria</taxon>
        <taxon>Pseudomonadati</taxon>
        <taxon>Pseudomonadota</taxon>
        <taxon>Alphaproteobacteria</taxon>
        <taxon>Hyphomicrobiales</taxon>
        <taxon>Rhizobiaceae</taxon>
        <taxon>Mycoplana</taxon>
    </lineage>
</organism>
<evidence type="ECO:0000313" key="1">
    <source>
        <dbReference type="EMBL" id="MBB3979916.1"/>
    </source>
</evidence>
<sequence>MVYQLQGTVIKRTYSQIDMDARRKIVRWRMANIGVEVIAVKLGRYRSIFRELRRNTFEDQQMRDLNGYYGVTANSTACERCAKLRKLARSRTCVSRFDDQPKRSRMEAGGVQPPMVEIFPSSLSRA</sequence>
<comment type="caution">
    <text evidence="1">The sequence shown here is derived from an EMBL/GenBank/DDBJ whole genome shotgun (WGS) entry which is preliminary data.</text>
</comment>
<dbReference type="Proteomes" id="UP000574761">
    <property type="component" value="Unassembled WGS sequence"/>
</dbReference>
<dbReference type="EMBL" id="JACIEE010000014">
    <property type="protein sequence ID" value="MBB3979916.1"/>
    <property type="molecule type" value="Genomic_DNA"/>
</dbReference>
<accession>A0A7W6DEN2</accession>
<evidence type="ECO:0000313" key="2">
    <source>
        <dbReference type="Proteomes" id="UP000574761"/>
    </source>
</evidence>
<proteinExistence type="predicted"/>
<dbReference type="AlphaFoldDB" id="A0A7W6DEN2"/>
<protein>
    <submittedName>
        <fullName evidence="1">IS30 family transposase</fullName>
    </submittedName>
</protein>
<reference evidence="1 2" key="1">
    <citation type="submission" date="2020-08" db="EMBL/GenBank/DDBJ databases">
        <title>Genomic Encyclopedia of Type Strains, Phase IV (KMG-IV): sequencing the most valuable type-strain genomes for metagenomic binning, comparative biology and taxonomic classification.</title>
        <authorList>
            <person name="Goeker M."/>
        </authorList>
    </citation>
    <scope>NUCLEOTIDE SEQUENCE [LARGE SCALE GENOMIC DNA]</scope>
    <source>
        <strain evidence="1 2">DSM 100211</strain>
    </source>
</reference>